<dbReference type="InterPro" id="IPR012337">
    <property type="entry name" value="RNaseH-like_sf"/>
</dbReference>
<reference evidence="2 3" key="1">
    <citation type="journal article" date="2019" name="Nat. Microbiol.">
        <title>Mediterranean grassland soil C-N compound turnover is dependent on rainfall and depth, and is mediated by genomically divergent microorganisms.</title>
        <authorList>
            <person name="Diamond S."/>
            <person name="Andeer P.F."/>
            <person name="Li Z."/>
            <person name="Crits-Christoph A."/>
            <person name="Burstein D."/>
            <person name="Anantharaman K."/>
            <person name="Lane K.R."/>
            <person name="Thomas B.C."/>
            <person name="Pan C."/>
            <person name="Northen T.R."/>
            <person name="Banfield J.F."/>
        </authorList>
    </citation>
    <scope>NUCLEOTIDE SEQUENCE [LARGE SCALE GENOMIC DNA]</scope>
    <source>
        <strain evidence="2">NP_6</strain>
    </source>
</reference>
<organism evidence="2 3">
    <name type="scientific">Candidatus Segetimicrobium genomatis</name>
    <dbReference type="NCBI Taxonomy" id="2569760"/>
    <lineage>
        <taxon>Bacteria</taxon>
        <taxon>Bacillati</taxon>
        <taxon>Candidatus Sysuimicrobiota</taxon>
        <taxon>Candidatus Sysuimicrobiia</taxon>
        <taxon>Candidatus Sysuimicrobiales</taxon>
        <taxon>Candidatus Segetimicrobiaceae</taxon>
        <taxon>Candidatus Segetimicrobium</taxon>
    </lineage>
</organism>
<dbReference type="InterPro" id="IPR036397">
    <property type="entry name" value="RNaseH_sf"/>
</dbReference>
<proteinExistence type="predicted"/>
<dbReference type="PROSITE" id="PS50994">
    <property type="entry name" value="INTEGRASE"/>
    <property type="match status" value="1"/>
</dbReference>
<protein>
    <submittedName>
        <fullName evidence="2">Transposase</fullName>
    </submittedName>
</protein>
<dbReference type="GO" id="GO:0015074">
    <property type="term" value="P:DNA integration"/>
    <property type="evidence" value="ECO:0007669"/>
    <property type="project" value="InterPro"/>
</dbReference>
<dbReference type="InterPro" id="IPR001584">
    <property type="entry name" value="Integrase_cat-core"/>
</dbReference>
<dbReference type="SUPFAM" id="SSF46689">
    <property type="entry name" value="Homeodomain-like"/>
    <property type="match status" value="1"/>
</dbReference>
<dbReference type="PANTHER" id="PTHR35004:SF7">
    <property type="entry name" value="INTEGRASE PROTEIN"/>
    <property type="match status" value="1"/>
</dbReference>
<sequence>MVRSKHWYRPLGHGYTGRMYIQPALLPQAKKIRASPVLSREATRRLRWMEYYLSHGRNAKLTYRHFGISSATFYRWWHRYDPRRLERLEDDWGTRRPHAVRQPETPPALEAAIRTVREHYPRWGKVKLRLLLRRDGWTVSESTVGRTLTRLRAKGQLREPAIVRATRTRWRRRRARPYAQRFPWGYVPQAPGDLVEIDATPIEVLPGLRRIHFTARDVVSRKDVLAAYKRQTSQAAARALRAAVARFGFPVRAIQIDGGSEFKATFEAACAELRIKLFVLPPRSPRLNGHVERAHRTHQEEFYDLVEIPELLAGHNALLRQWEDTYNNVRPHQALGYLTPNEYVARWQTQHASKRK</sequence>
<dbReference type="AlphaFoldDB" id="A0A537J230"/>
<dbReference type="Gene3D" id="3.30.420.10">
    <property type="entry name" value="Ribonuclease H-like superfamily/Ribonuclease H"/>
    <property type="match status" value="1"/>
</dbReference>
<dbReference type="Pfam" id="PF13565">
    <property type="entry name" value="HTH_32"/>
    <property type="match status" value="1"/>
</dbReference>
<evidence type="ECO:0000313" key="2">
    <source>
        <dbReference type="EMBL" id="TMI77600.1"/>
    </source>
</evidence>
<dbReference type="InterPro" id="IPR009057">
    <property type="entry name" value="Homeodomain-like_sf"/>
</dbReference>
<dbReference type="Pfam" id="PF13683">
    <property type="entry name" value="rve_3"/>
    <property type="match status" value="1"/>
</dbReference>
<comment type="caution">
    <text evidence="2">The sequence shown here is derived from an EMBL/GenBank/DDBJ whole genome shotgun (WGS) entry which is preliminary data.</text>
</comment>
<feature type="domain" description="Integrase catalytic" evidence="1">
    <location>
        <begin position="187"/>
        <end position="348"/>
    </location>
</feature>
<dbReference type="PANTHER" id="PTHR35004">
    <property type="entry name" value="TRANSPOSASE RV3428C-RELATED"/>
    <property type="match status" value="1"/>
</dbReference>
<dbReference type="SUPFAM" id="SSF53098">
    <property type="entry name" value="Ribonuclease H-like"/>
    <property type="match status" value="1"/>
</dbReference>
<evidence type="ECO:0000259" key="1">
    <source>
        <dbReference type="PROSITE" id="PS50994"/>
    </source>
</evidence>
<accession>A0A537J230</accession>
<evidence type="ECO:0000313" key="3">
    <source>
        <dbReference type="Proteomes" id="UP000318093"/>
    </source>
</evidence>
<gene>
    <name evidence="2" type="ORF">E6H03_13605</name>
</gene>
<dbReference type="EMBL" id="VBAN01000492">
    <property type="protein sequence ID" value="TMI77600.1"/>
    <property type="molecule type" value="Genomic_DNA"/>
</dbReference>
<dbReference type="GO" id="GO:0003676">
    <property type="term" value="F:nucleic acid binding"/>
    <property type="evidence" value="ECO:0007669"/>
    <property type="project" value="InterPro"/>
</dbReference>
<name>A0A537J230_9BACT</name>
<dbReference type="Proteomes" id="UP000318093">
    <property type="component" value="Unassembled WGS sequence"/>
</dbReference>